<organism evidence="2">
    <name type="scientific">Daucus carota subsp. sativus</name>
    <name type="common">Carrot</name>
    <dbReference type="NCBI Taxonomy" id="79200"/>
    <lineage>
        <taxon>Eukaryota</taxon>
        <taxon>Viridiplantae</taxon>
        <taxon>Streptophyta</taxon>
        <taxon>Embryophyta</taxon>
        <taxon>Tracheophyta</taxon>
        <taxon>Spermatophyta</taxon>
        <taxon>Magnoliopsida</taxon>
        <taxon>eudicotyledons</taxon>
        <taxon>Gunneridae</taxon>
        <taxon>Pentapetalae</taxon>
        <taxon>asterids</taxon>
        <taxon>campanulids</taxon>
        <taxon>Apiales</taxon>
        <taxon>Apiaceae</taxon>
        <taxon>Apioideae</taxon>
        <taxon>Scandiceae</taxon>
        <taxon>Daucinae</taxon>
        <taxon>Daucus</taxon>
        <taxon>Daucus sect. Daucus</taxon>
    </lineage>
</organism>
<proteinExistence type="predicted"/>
<protein>
    <submittedName>
        <fullName evidence="2">Uncharacterized protein</fullName>
    </submittedName>
</protein>
<reference evidence="2" key="1">
    <citation type="journal article" date="2016" name="Nat. Genet.">
        <title>A high-quality carrot genome assembly provides new insights into carotenoid accumulation and asterid genome evolution.</title>
        <authorList>
            <person name="Iorizzo M."/>
            <person name="Ellison S."/>
            <person name="Senalik D."/>
            <person name="Zeng P."/>
            <person name="Satapoomin P."/>
            <person name="Huang J."/>
            <person name="Bowman M."/>
            <person name="Iovene M."/>
            <person name="Sanseverino W."/>
            <person name="Cavagnaro P."/>
            <person name="Yildiz M."/>
            <person name="Macko-Podgorni A."/>
            <person name="Moranska E."/>
            <person name="Grzebelus E."/>
            <person name="Grzebelus D."/>
            <person name="Ashrafi H."/>
            <person name="Zheng Z."/>
            <person name="Cheng S."/>
            <person name="Spooner D."/>
            <person name="Van Deynze A."/>
            <person name="Simon P."/>
        </authorList>
    </citation>
    <scope>NUCLEOTIDE SEQUENCE [LARGE SCALE GENOMIC DNA]</scope>
    <source>
        <tissue evidence="2">Leaf</tissue>
    </source>
</reference>
<feature type="coiled-coil region" evidence="1">
    <location>
        <begin position="90"/>
        <end position="117"/>
    </location>
</feature>
<evidence type="ECO:0000313" key="3">
    <source>
        <dbReference type="EMBL" id="WOG81951.1"/>
    </source>
</evidence>
<dbReference type="Gramene" id="KZN08551">
    <property type="protein sequence ID" value="KZN08551"/>
    <property type="gene ID" value="DCAR_001081"/>
</dbReference>
<evidence type="ECO:0000256" key="1">
    <source>
        <dbReference type="SAM" id="Coils"/>
    </source>
</evidence>
<reference evidence="3" key="2">
    <citation type="submission" date="2022-03" db="EMBL/GenBank/DDBJ databases">
        <title>Draft title - Genomic analysis of global carrot germplasm unveils the trajectory of domestication and the origin of high carotenoid orange carrot.</title>
        <authorList>
            <person name="Iorizzo M."/>
            <person name="Ellison S."/>
            <person name="Senalik D."/>
            <person name="Macko-Podgorni A."/>
            <person name="Grzebelus D."/>
            <person name="Bostan H."/>
            <person name="Rolling W."/>
            <person name="Curaba J."/>
            <person name="Simon P."/>
        </authorList>
    </citation>
    <scope>NUCLEOTIDE SEQUENCE</scope>
    <source>
        <tissue evidence="3">Leaf</tissue>
    </source>
</reference>
<dbReference type="AlphaFoldDB" id="A0A166G5A1"/>
<accession>A0A166G5A1</accession>
<gene>
    <name evidence="2" type="ORF">DCAR_001081</name>
    <name evidence="3" type="ORF">DCAR_0101109</name>
</gene>
<dbReference type="EMBL" id="CP093343">
    <property type="protein sequence ID" value="WOG81951.1"/>
    <property type="molecule type" value="Genomic_DNA"/>
</dbReference>
<dbReference type="Proteomes" id="UP000077755">
    <property type="component" value="Chromosome 1"/>
</dbReference>
<keyword evidence="1" id="KW-0175">Coiled coil</keyword>
<name>A0A166G5A1_DAUCS</name>
<evidence type="ECO:0000313" key="4">
    <source>
        <dbReference type="Proteomes" id="UP000077755"/>
    </source>
</evidence>
<keyword evidence="4" id="KW-1185">Reference proteome</keyword>
<evidence type="ECO:0000313" key="2">
    <source>
        <dbReference type="EMBL" id="KZN08551.1"/>
    </source>
</evidence>
<dbReference type="EMBL" id="LNRQ01000001">
    <property type="protein sequence ID" value="KZN08551.1"/>
    <property type="molecule type" value="Genomic_DNA"/>
</dbReference>
<sequence>MMCKSLANRQADFLTRSLFLDEKYGESITVLDGRVQDGEREASGENVILPRSYIISQRRFVDDSTTSLSNHEVLRAKQFIEMLEVFEKYQAIWKQNIKELKERAEGIDKQRIRLRGKLMDFYNHVFSDEEEEDSH</sequence>